<dbReference type="PROSITE" id="PS51481">
    <property type="entry name" value="DHAK"/>
    <property type="match status" value="1"/>
</dbReference>
<keyword evidence="2" id="KW-0808">Transferase</keyword>
<dbReference type="EMBL" id="BMKU01000014">
    <property type="protein sequence ID" value="GGH08030.1"/>
    <property type="molecule type" value="Genomic_DNA"/>
</dbReference>
<evidence type="ECO:0000313" key="2">
    <source>
        <dbReference type="EMBL" id="GGH08030.1"/>
    </source>
</evidence>
<dbReference type="InterPro" id="IPR050861">
    <property type="entry name" value="Dihydroxyacetone_Kinase"/>
</dbReference>
<dbReference type="Pfam" id="PF02733">
    <property type="entry name" value="Dak1"/>
    <property type="match status" value="1"/>
</dbReference>
<feature type="domain" description="DhaK" evidence="1">
    <location>
        <begin position="12"/>
        <end position="335"/>
    </location>
</feature>
<protein>
    <submittedName>
        <fullName evidence="2">Dihydroxyacetone kinase</fullName>
    </submittedName>
</protein>
<dbReference type="InterPro" id="IPR004006">
    <property type="entry name" value="DhaK_dom"/>
</dbReference>
<keyword evidence="2" id="KW-0418">Kinase</keyword>
<evidence type="ECO:0000313" key="3">
    <source>
        <dbReference type="Proteomes" id="UP000596938"/>
    </source>
</evidence>
<dbReference type="PANTHER" id="PTHR28629:SF4">
    <property type="entry name" value="TRIOKINASE_FMN CYCLASE"/>
    <property type="match status" value="1"/>
</dbReference>
<dbReference type="Gene3D" id="3.30.1180.20">
    <property type="entry name" value="Dihydroxyacetone kinase, domain 2"/>
    <property type="match status" value="1"/>
</dbReference>
<dbReference type="SUPFAM" id="SSF82549">
    <property type="entry name" value="DAK1/DegV-like"/>
    <property type="match status" value="1"/>
</dbReference>
<name>A0ABQ1XZQ0_9MICC</name>
<keyword evidence="3" id="KW-1185">Reference proteome</keyword>
<dbReference type="RefSeq" id="WP_229666524.1">
    <property type="nucleotide sequence ID" value="NZ_BAAAWV010000001.1"/>
</dbReference>
<dbReference type="Proteomes" id="UP000596938">
    <property type="component" value="Unassembled WGS sequence"/>
</dbReference>
<sequence length="335" mass="34893">MPTAVRRHIINNPHRVIDEALDGFALTYPELVTFNNEHNLISRKILTPGKVGLVSGGGSGHEPLHAGFVGSGMLDVAVCGAVFASPTADQVHEGTKLANTGAGVVQIVKNYTGDVLNFQIAASLADDDGVPVEQVLVDDDLASDNGSDGPGRRGTAAVVTVEKVCGALAERGADVSTIVTRGRDVVARSRSLAIALDAGAHPGESTSAFELEPHEVEFGVGIHGERGTGRIAYAPADDLIEQLVTPLVNSLQVKRGQSVIAIVNGLGGAYPLELSIAARHVHNLLNGRGISVARSLAGTYVSSLNMHGLSVTLTVADEELVSLWDDSVRTAALTW</sequence>
<dbReference type="GO" id="GO:0016301">
    <property type="term" value="F:kinase activity"/>
    <property type="evidence" value="ECO:0007669"/>
    <property type="project" value="UniProtKB-KW"/>
</dbReference>
<reference evidence="3" key="1">
    <citation type="journal article" date="2019" name="Int. J. Syst. Evol. Microbiol.">
        <title>The Global Catalogue of Microorganisms (GCM) 10K type strain sequencing project: providing services to taxonomists for standard genome sequencing and annotation.</title>
        <authorList>
            <consortium name="The Broad Institute Genomics Platform"/>
            <consortium name="The Broad Institute Genome Sequencing Center for Infectious Disease"/>
            <person name="Wu L."/>
            <person name="Ma J."/>
        </authorList>
    </citation>
    <scope>NUCLEOTIDE SEQUENCE [LARGE SCALE GENOMIC DNA]</scope>
    <source>
        <strain evidence="3">CGMCC 1.1927</strain>
    </source>
</reference>
<evidence type="ECO:0000259" key="1">
    <source>
        <dbReference type="PROSITE" id="PS51481"/>
    </source>
</evidence>
<dbReference type="PANTHER" id="PTHR28629">
    <property type="entry name" value="TRIOKINASE/FMN CYCLASE"/>
    <property type="match status" value="1"/>
</dbReference>
<dbReference type="Gene3D" id="3.40.50.10440">
    <property type="entry name" value="Dihydroxyacetone kinase, domain 1"/>
    <property type="match status" value="1"/>
</dbReference>
<accession>A0ABQ1XZQ0</accession>
<organism evidence="2 3">
    <name type="scientific">Pseudarthrobacter polychromogenes</name>
    <dbReference type="NCBI Taxonomy" id="1676"/>
    <lineage>
        <taxon>Bacteria</taxon>
        <taxon>Bacillati</taxon>
        <taxon>Actinomycetota</taxon>
        <taxon>Actinomycetes</taxon>
        <taxon>Micrococcales</taxon>
        <taxon>Micrococcaceae</taxon>
        <taxon>Pseudarthrobacter</taxon>
    </lineage>
</organism>
<comment type="caution">
    <text evidence="2">The sequence shown here is derived from an EMBL/GenBank/DDBJ whole genome shotgun (WGS) entry which is preliminary data.</text>
</comment>
<proteinExistence type="predicted"/>
<gene>
    <name evidence="2" type="ORF">GCM10011577_35760</name>
</gene>